<proteinExistence type="predicted"/>
<dbReference type="EMBL" id="JXLP01000023">
    <property type="protein sequence ID" value="KIL75750.1"/>
    <property type="molecule type" value="Genomic_DNA"/>
</dbReference>
<protein>
    <submittedName>
        <fullName evidence="1">Uncharacterized protein</fullName>
    </submittedName>
</protein>
<comment type="caution">
    <text evidence="1">The sequence shown here is derived from an EMBL/GenBank/DDBJ whole genome shotgun (WGS) entry which is preliminary data.</text>
</comment>
<evidence type="ECO:0000313" key="2">
    <source>
        <dbReference type="Proteomes" id="UP000031982"/>
    </source>
</evidence>
<reference evidence="1 2" key="1">
    <citation type="submission" date="2015-01" db="EMBL/GenBank/DDBJ databases">
        <title>Genome Assembly of Bacillus badius MTCC 1458.</title>
        <authorList>
            <person name="Verma A."/>
            <person name="Khatri I."/>
            <person name="Mual P."/>
            <person name="Subramanian S."/>
            <person name="Krishnamurthi S."/>
        </authorList>
    </citation>
    <scope>NUCLEOTIDE SEQUENCE [LARGE SCALE GENOMIC DNA]</scope>
    <source>
        <strain evidence="1 2">MTCC 1458</strain>
    </source>
</reference>
<keyword evidence="2" id="KW-1185">Reference proteome</keyword>
<accession>A0ABR5APJ5</accession>
<organism evidence="1 2">
    <name type="scientific">Bacillus badius</name>
    <dbReference type="NCBI Taxonomy" id="1455"/>
    <lineage>
        <taxon>Bacteria</taxon>
        <taxon>Bacillati</taxon>
        <taxon>Bacillota</taxon>
        <taxon>Bacilli</taxon>
        <taxon>Bacillales</taxon>
        <taxon>Bacillaceae</taxon>
        <taxon>Pseudobacillus</taxon>
    </lineage>
</organism>
<name>A0ABR5APJ5_BACBA</name>
<sequence>MGNANLQWEKNKKERSFSHSLAEGPFSVCQSRAAGKVLRRTSFDSWFVSRTQREETGVEISHPSDPQFMI</sequence>
<gene>
    <name evidence="1" type="ORF">SD77_2812</name>
</gene>
<dbReference type="Proteomes" id="UP000031982">
    <property type="component" value="Unassembled WGS sequence"/>
</dbReference>
<evidence type="ECO:0000313" key="1">
    <source>
        <dbReference type="EMBL" id="KIL75750.1"/>
    </source>
</evidence>